<keyword evidence="3" id="KW-0813">Transport</keyword>
<dbReference type="Pfam" id="PF03092">
    <property type="entry name" value="BT1"/>
    <property type="match status" value="1"/>
</dbReference>
<feature type="transmembrane region" description="Helical" evidence="7">
    <location>
        <begin position="374"/>
        <end position="393"/>
    </location>
</feature>
<evidence type="ECO:0000313" key="9">
    <source>
        <dbReference type="Proteomes" id="UP001162131"/>
    </source>
</evidence>
<feature type="transmembrane region" description="Helical" evidence="7">
    <location>
        <begin position="57"/>
        <end position="77"/>
    </location>
</feature>
<feature type="transmembrane region" description="Helical" evidence="7">
    <location>
        <begin position="231"/>
        <end position="255"/>
    </location>
</feature>
<evidence type="ECO:0000256" key="2">
    <source>
        <dbReference type="ARBA" id="ARBA00007015"/>
    </source>
</evidence>
<gene>
    <name evidence="8" type="ORF">BSTOLATCC_MIC9997</name>
</gene>
<keyword evidence="4 7" id="KW-0812">Transmembrane</keyword>
<name>A0AAU9IXI2_9CILI</name>
<dbReference type="InterPro" id="IPR004324">
    <property type="entry name" value="FBT"/>
</dbReference>
<keyword evidence="6 7" id="KW-0472">Membrane</keyword>
<dbReference type="AlphaFoldDB" id="A0AAU9IXI2"/>
<reference evidence="8" key="1">
    <citation type="submission" date="2021-09" db="EMBL/GenBank/DDBJ databases">
        <authorList>
            <consortium name="AG Swart"/>
            <person name="Singh M."/>
            <person name="Singh A."/>
            <person name="Seah K."/>
            <person name="Emmerich C."/>
        </authorList>
    </citation>
    <scope>NUCLEOTIDE SEQUENCE</scope>
    <source>
        <strain evidence="8">ATCC30299</strain>
    </source>
</reference>
<evidence type="ECO:0000256" key="3">
    <source>
        <dbReference type="ARBA" id="ARBA00022448"/>
    </source>
</evidence>
<dbReference type="CDD" id="cd17484">
    <property type="entry name" value="MFS_FBT"/>
    <property type="match status" value="1"/>
</dbReference>
<dbReference type="PANTHER" id="PTHR31585">
    <property type="entry name" value="FOLATE-BIOPTERIN TRANSPORTER 1, CHLOROPLASTIC"/>
    <property type="match status" value="1"/>
</dbReference>
<feature type="transmembrane region" description="Helical" evidence="7">
    <location>
        <begin position="335"/>
        <end position="353"/>
    </location>
</feature>
<evidence type="ECO:0008006" key="10">
    <source>
        <dbReference type="Google" id="ProtNLM"/>
    </source>
</evidence>
<comment type="subcellular location">
    <subcellularLocation>
        <location evidence="1">Membrane</location>
        <topology evidence="1">Multi-pass membrane protein</topology>
    </subcellularLocation>
</comment>
<evidence type="ECO:0000256" key="1">
    <source>
        <dbReference type="ARBA" id="ARBA00004141"/>
    </source>
</evidence>
<dbReference type="InterPro" id="IPR036259">
    <property type="entry name" value="MFS_trans_sf"/>
</dbReference>
<dbReference type="InterPro" id="IPR039309">
    <property type="entry name" value="BT1"/>
</dbReference>
<evidence type="ECO:0000256" key="7">
    <source>
        <dbReference type="SAM" id="Phobius"/>
    </source>
</evidence>
<dbReference type="SUPFAM" id="SSF103473">
    <property type="entry name" value="MFS general substrate transporter"/>
    <property type="match status" value="1"/>
</dbReference>
<dbReference type="EMBL" id="CAJZBQ010000011">
    <property type="protein sequence ID" value="CAG9314201.1"/>
    <property type="molecule type" value="Genomic_DNA"/>
</dbReference>
<comment type="similarity">
    <text evidence="2">Belongs to the major facilitator superfamily. Folate-biopterin transporter (TC 2.A.71) family.</text>
</comment>
<proteinExistence type="inferred from homology"/>
<dbReference type="GO" id="GO:0016020">
    <property type="term" value="C:membrane"/>
    <property type="evidence" value="ECO:0007669"/>
    <property type="project" value="UniProtKB-SubCell"/>
</dbReference>
<keyword evidence="9" id="KW-1185">Reference proteome</keyword>
<evidence type="ECO:0000256" key="5">
    <source>
        <dbReference type="ARBA" id="ARBA00022989"/>
    </source>
</evidence>
<dbReference type="NCBIfam" id="TIGR00788">
    <property type="entry name" value="fbt"/>
    <property type="match status" value="1"/>
</dbReference>
<dbReference type="PANTHER" id="PTHR31585:SF0">
    <property type="entry name" value="FOLATE-BIOPTERIN TRANSPORTER 1, CHLOROPLASTIC"/>
    <property type="match status" value="1"/>
</dbReference>
<feature type="transmembrane region" description="Helical" evidence="7">
    <location>
        <begin position="20"/>
        <end position="37"/>
    </location>
</feature>
<feature type="transmembrane region" description="Helical" evidence="7">
    <location>
        <begin position="112"/>
        <end position="134"/>
    </location>
</feature>
<feature type="transmembrane region" description="Helical" evidence="7">
    <location>
        <begin position="155"/>
        <end position="178"/>
    </location>
</feature>
<accession>A0AAU9IXI2</accession>
<evidence type="ECO:0000256" key="4">
    <source>
        <dbReference type="ARBA" id="ARBA00022692"/>
    </source>
</evidence>
<feature type="transmembrane region" description="Helical" evidence="7">
    <location>
        <begin position="89"/>
        <end position="106"/>
    </location>
</feature>
<protein>
    <recommendedName>
        <fullName evidence="10">Folate-biopterin transporter</fullName>
    </recommendedName>
</protein>
<comment type="caution">
    <text evidence="8">The sequence shown here is derived from an EMBL/GenBank/DDBJ whole genome shotgun (WGS) entry which is preliminary data.</text>
</comment>
<sequence length="440" mass="49099">MALPDIEEEPLKGLSSRYNIAGLVIILVAISQGFLGLSDLSMSYLYKDDFKMSPSEVAFATSLASIPWIIKPLWGFISDCFPIFGRRRSPYLAVFGIIGMCSWVVMSSVVNSSISAIVTMLIIQICTAFCNVIGEALVVEESQKHGDSAEDASKYVTLFFGTRAFGMLVTAYSGGILLEYIDKRTVFLITACFPLLLCVAALLMNERRVTENPTVHTQVKEIWQFVKMPRVAWPITFIFLFMCTPSSGDAMFFYYTNDLGFEYEFMGRMKMAWGLATLIGMLVYNKWLKGIGFKPMFLSSCIIGCVMGLTQILLVTRFNVTLGIPDTVFALSSNFLVQALGELNAMPLLVLCCRICPKNIEGSLYALLMSTWNFGNLVSSQLGALLMIGLGITESNFNLLWLMLLLTNCIMLLPLPLLRFIPDYENEEKEERNSDGYNDV</sequence>
<organism evidence="8 9">
    <name type="scientific">Blepharisma stoltei</name>
    <dbReference type="NCBI Taxonomy" id="1481888"/>
    <lineage>
        <taxon>Eukaryota</taxon>
        <taxon>Sar</taxon>
        <taxon>Alveolata</taxon>
        <taxon>Ciliophora</taxon>
        <taxon>Postciliodesmatophora</taxon>
        <taxon>Heterotrichea</taxon>
        <taxon>Heterotrichida</taxon>
        <taxon>Blepharismidae</taxon>
        <taxon>Blepharisma</taxon>
    </lineage>
</organism>
<feature type="transmembrane region" description="Helical" evidence="7">
    <location>
        <begin position="399"/>
        <end position="421"/>
    </location>
</feature>
<evidence type="ECO:0000256" key="6">
    <source>
        <dbReference type="ARBA" id="ARBA00023136"/>
    </source>
</evidence>
<feature type="transmembrane region" description="Helical" evidence="7">
    <location>
        <begin position="184"/>
        <end position="204"/>
    </location>
</feature>
<evidence type="ECO:0000313" key="8">
    <source>
        <dbReference type="EMBL" id="CAG9314201.1"/>
    </source>
</evidence>
<feature type="transmembrane region" description="Helical" evidence="7">
    <location>
        <begin position="296"/>
        <end position="315"/>
    </location>
</feature>
<keyword evidence="5 7" id="KW-1133">Transmembrane helix</keyword>
<dbReference type="Gene3D" id="1.20.1250.20">
    <property type="entry name" value="MFS general substrate transporter like domains"/>
    <property type="match status" value="1"/>
</dbReference>
<dbReference type="Proteomes" id="UP001162131">
    <property type="component" value="Unassembled WGS sequence"/>
</dbReference>
<feature type="transmembrane region" description="Helical" evidence="7">
    <location>
        <begin position="267"/>
        <end position="284"/>
    </location>
</feature>